<dbReference type="Proteomes" id="UP001601992">
    <property type="component" value="Unassembled WGS sequence"/>
</dbReference>
<keyword evidence="2" id="KW-1185">Reference proteome</keyword>
<organism evidence="1 2">
    <name type="scientific">Nocardia jiangxiensis</name>
    <dbReference type="NCBI Taxonomy" id="282685"/>
    <lineage>
        <taxon>Bacteria</taxon>
        <taxon>Bacillati</taxon>
        <taxon>Actinomycetota</taxon>
        <taxon>Actinomycetes</taxon>
        <taxon>Mycobacteriales</taxon>
        <taxon>Nocardiaceae</taxon>
        <taxon>Nocardia</taxon>
    </lineage>
</organism>
<sequence length="273" mass="29335">MKSRPLMFGYVREEQIDGSLDEVELQLRALAVSEGYCLSAVYHDAGALTGALWVLVHELERMECRRVVVPSRSHLAPVTAPRVALLGKLAALSPSVHAWSLLPREGVSVLTRSTPDEALPAPATTLGSFRLRASDSALPTARLHLHERLTRAGLRELVEACEGVVGAVLAEAAESAQAVQTGVHPIYAQIEASLNELEVRLLVWPAMLEVQVVETRSHASDLVPAVLGRYGEPGRKPAMGGGTLTWCAIPLPRGWGEMVRTAHAYRAALDGPG</sequence>
<proteinExistence type="predicted"/>
<protein>
    <submittedName>
        <fullName evidence="1">Uncharacterized protein</fullName>
    </submittedName>
</protein>
<gene>
    <name evidence="1" type="ORF">ACFYXQ_03765</name>
</gene>
<accession>A0ABW6RS94</accession>
<dbReference type="EMBL" id="JBIAQY010000001">
    <property type="protein sequence ID" value="MFF3566880.1"/>
    <property type="molecule type" value="Genomic_DNA"/>
</dbReference>
<reference evidence="1 2" key="1">
    <citation type="submission" date="2024-10" db="EMBL/GenBank/DDBJ databases">
        <title>The Natural Products Discovery Center: Release of the First 8490 Sequenced Strains for Exploring Actinobacteria Biosynthetic Diversity.</title>
        <authorList>
            <person name="Kalkreuter E."/>
            <person name="Kautsar S.A."/>
            <person name="Yang D."/>
            <person name="Bader C.D."/>
            <person name="Teijaro C.N."/>
            <person name="Fluegel L."/>
            <person name="Davis C.M."/>
            <person name="Simpson J.R."/>
            <person name="Lauterbach L."/>
            <person name="Steele A.D."/>
            <person name="Gui C."/>
            <person name="Meng S."/>
            <person name="Li G."/>
            <person name="Viehrig K."/>
            <person name="Ye F."/>
            <person name="Su P."/>
            <person name="Kiefer A.F."/>
            <person name="Nichols A."/>
            <person name="Cepeda A.J."/>
            <person name="Yan W."/>
            <person name="Fan B."/>
            <person name="Jiang Y."/>
            <person name="Adhikari A."/>
            <person name="Zheng C.-J."/>
            <person name="Schuster L."/>
            <person name="Cowan T.M."/>
            <person name="Smanski M.J."/>
            <person name="Chevrette M.G."/>
            <person name="De Carvalho L.P.S."/>
            <person name="Shen B."/>
        </authorList>
    </citation>
    <scope>NUCLEOTIDE SEQUENCE [LARGE SCALE GENOMIC DNA]</scope>
    <source>
        <strain evidence="1 2">NPDC002593</strain>
    </source>
</reference>
<evidence type="ECO:0000313" key="1">
    <source>
        <dbReference type="EMBL" id="MFF3566880.1"/>
    </source>
</evidence>
<comment type="caution">
    <text evidence="1">The sequence shown here is derived from an EMBL/GenBank/DDBJ whole genome shotgun (WGS) entry which is preliminary data.</text>
</comment>
<evidence type="ECO:0000313" key="2">
    <source>
        <dbReference type="Proteomes" id="UP001601992"/>
    </source>
</evidence>
<name>A0ABW6RS94_9NOCA</name>
<dbReference type="RefSeq" id="WP_387402554.1">
    <property type="nucleotide sequence ID" value="NZ_JBIAQY010000001.1"/>
</dbReference>